<keyword evidence="2" id="KW-0238">DNA-binding</keyword>
<dbReference type="PROSITE" id="PS50043">
    <property type="entry name" value="HTH_LUXR_2"/>
    <property type="match status" value="1"/>
</dbReference>
<dbReference type="Pfam" id="PF00196">
    <property type="entry name" value="GerE"/>
    <property type="match status" value="1"/>
</dbReference>
<dbReference type="InterPro" id="IPR011006">
    <property type="entry name" value="CheY-like_superfamily"/>
</dbReference>
<dbReference type="InterPro" id="IPR051015">
    <property type="entry name" value="EvgA-like"/>
</dbReference>
<dbReference type="PANTHER" id="PTHR45566:SF1">
    <property type="entry name" value="HTH-TYPE TRANSCRIPTIONAL REGULATOR YHJB-RELATED"/>
    <property type="match status" value="1"/>
</dbReference>
<evidence type="ECO:0000259" key="5">
    <source>
        <dbReference type="PROSITE" id="PS50110"/>
    </source>
</evidence>
<dbReference type="SMART" id="SM00421">
    <property type="entry name" value="HTH_LUXR"/>
    <property type="match status" value="1"/>
</dbReference>
<dbReference type="CDD" id="cd06170">
    <property type="entry name" value="LuxR_C_like"/>
    <property type="match status" value="1"/>
</dbReference>
<feature type="domain" description="Response regulatory" evidence="5">
    <location>
        <begin position="2"/>
        <end position="119"/>
    </location>
</feature>
<evidence type="ECO:0000256" key="3">
    <source>
        <dbReference type="PROSITE-ProRule" id="PRU00169"/>
    </source>
</evidence>
<dbReference type="InterPro" id="IPR016032">
    <property type="entry name" value="Sig_transdc_resp-reg_C-effctor"/>
</dbReference>
<sequence>MKILIVDDHQLFIDGIRHVLEKITENTDISAANSAEDAIALLEADSSYELILVDLVMPGMNGISIIQRMREQGIWTPLVIMSGEENPRAIKAALEAGALGFIPKSAGSADMLAGLQQVLKGGFFVPDSILSRIEAIPPRRQTSSQLTKRQLQVLKFLALGYSNRQIAQTLFLTEHTIKAHVSSLFIELNAANRTDCVHIAQQEGLI</sequence>
<name>A0ABY6A921_9GAMM</name>
<evidence type="ECO:0000256" key="2">
    <source>
        <dbReference type="ARBA" id="ARBA00023125"/>
    </source>
</evidence>
<feature type="modified residue" description="4-aspartylphosphate" evidence="3">
    <location>
        <position position="54"/>
    </location>
</feature>
<reference evidence="7" key="1">
    <citation type="submission" date="2020-06" db="EMBL/GenBank/DDBJ databases">
        <title>Thalassolituus marinus alknpb1M-1, a hydrocarbon-degrading bacterium isolated from the deep-sea overlying water using an in-situ strategy from the South China Sea basin.</title>
        <authorList>
            <person name="Dong C."/>
            <person name="Chen Y."/>
            <person name="Shao Z."/>
        </authorList>
    </citation>
    <scope>NUCLEOTIDE SEQUENCE [LARGE SCALE GENOMIC DNA]</scope>
    <source>
        <strain evidence="7">alknpb1M-1</strain>
    </source>
</reference>
<evidence type="ECO:0000256" key="1">
    <source>
        <dbReference type="ARBA" id="ARBA00022553"/>
    </source>
</evidence>
<dbReference type="InterPro" id="IPR000792">
    <property type="entry name" value="Tscrpt_reg_LuxR_C"/>
</dbReference>
<evidence type="ECO:0000313" key="6">
    <source>
        <dbReference type="EMBL" id="UXD86849.1"/>
    </source>
</evidence>
<dbReference type="PRINTS" id="PR00038">
    <property type="entry name" value="HTHLUXR"/>
</dbReference>
<dbReference type="InterPro" id="IPR001789">
    <property type="entry name" value="Sig_transdc_resp-reg_receiver"/>
</dbReference>
<keyword evidence="7" id="KW-1185">Reference proteome</keyword>
<dbReference type="Gene3D" id="3.40.50.2300">
    <property type="match status" value="1"/>
</dbReference>
<accession>A0ABY6A921</accession>
<dbReference type="SUPFAM" id="SSF46894">
    <property type="entry name" value="C-terminal effector domain of the bipartite response regulators"/>
    <property type="match status" value="1"/>
</dbReference>
<dbReference type="CDD" id="cd17535">
    <property type="entry name" value="REC_NarL-like"/>
    <property type="match status" value="1"/>
</dbReference>
<protein>
    <submittedName>
        <fullName evidence="6">Response regulator transcription factor</fullName>
    </submittedName>
</protein>
<organism evidence="6 7">
    <name type="scientific">Thalassolituus hydrocarboniclasticus</name>
    <dbReference type="NCBI Taxonomy" id="2742796"/>
    <lineage>
        <taxon>Bacteria</taxon>
        <taxon>Pseudomonadati</taxon>
        <taxon>Pseudomonadota</taxon>
        <taxon>Gammaproteobacteria</taxon>
        <taxon>Oceanospirillales</taxon>
        <taxon>Oceanospirillaceae</taxon>
        <taxon>Thalassolituus</taxon>
    </lineage>
</organism>
<dbReference type="Proteomes" id="UP001065322">
    <property type="component" value="Chromosome"/>
</dbReference>
<dbReference type="EMBL" id="CP054475">
    <property type="protein sequence ID" value="UXD86849.1"/>
    <property type="molecule type" value="Genomic_DNA"/>
</dbReference>
<dbReference type="SMART" id="SM00448">
    <property type="entry name" value="REC"/>
    <property type="match status" value="1"/>
</dbReference>
<evidence type="ECO:0000259" key="4">
    <source>
        <dbReference type="PROSITE" id="PS50043"/>
    </source>
</evidence>
<dbReference type="RefSeq" id="WP_260998776.1">
    <property type="nucleotide sequence ID" value="NZ_CP054475.1"/>
</dbReference>
<dbReference type="SUPFAM" id="SSF52172">
    <property type="entry name" value="CheY-like"/>
    <property type="match status" value="1"/>
</dbReference>
<keyword evidence="1 3" id="KW-0597">Phosphoprotein</keyword>
<feature type="domain" description="HTH luxR-type" evidence="4">
    <location>
        <begin position="139"/>
        <end position="204"/>
    </location>
</feature>
<dbReference type="InterPro" id="IPR058245">
    <property type="entry name" value="NreC/VraR/RcsB-like_REC"/>
</dbReference>
<dbReference type="InterPro" id="IPR036388">
    <property type="entry name" value="WH-like_DNA-bd_sf"/>
</dbReference>
<gene>
    <name evidence="6" type="ORF">HUF19_05050</name>
</gene>
<dbReference type="PROSITE" id="PS50110">
    <property type="entry name" value="RESPONSE_REGULATORY"/>
    <property type="match status" value="1"/>
</dbReference>
<dbReference type="Pfam" id="PF00072">
    <property type="entry name" value="Response_reg"/>
    <property type="match status" value="1"/>
</dbReference>
<dbReference type="Gene3D" id="1.10.10.10">
    <property type="entry name" value="Winged helix-like DNA-binding domain superfamily/Winged helix DNA-binding domain"/>
    <property type="match status" value="1"/>
</dbReference>
<proteinExistence type="predicted"/>
<evidence type="ECO:0000313" key="7">
    <source>
        <dbReference type="Proteomes" id="UP001065322"/>
    </source>
</evidence>
<dbReference type="PANTHER" id="PTHR45566">
    <property type="entry name" value="HTH-TYPE TRANSCRIPTIONAL REGULATOR YHJB-RELATED"/>
    <property type="match status" value="1"/>
</dbReference>